<dbReference type="Gene3D" id="3.50.50.60">
    <property type="entry name" value="FAD/NAD(P)-binding domain"/>
    <property type="match status" value="1"/>
</dbReference>
<proteinExistence type="predicted"/>
<sequence>MKTFDWIVIGAGIAGASLSYELAKTGFSVMLIDQFPTPENATRYSYGGLAYWAGYNDLTYQLCQQGRERHQVLSEELGVDTQLREVDLVLTVPRDTDPETIAANYPPFVTPPRWVDTPTACELEPLLNPEEIAGAFTVRHGHILPEALNQGYVNGLQRLGGTVKIGIVSDLIRVGNRITGVIADGENLSAANVVVCAGGMSRELLKAAGIKVKIHFTHTEVLETPKLPPKLRTVVMSATMPRFGLEAIATQPELEELWDEPHQELAPFIIDPSAVQLLDGRLRIGQPSRTLSNPKAVINQGESEATIREAIAKILPSLADLPATWYHCLVAFTGDGLPMIGAIPNWSGIHVFSGFSNPLVFVPPLAQRYGEYLAGKADPIFEQLSPSRSNVKYSDINGG</sequence>
<dbReference type="Gene3D" id="3.30.9.10">
    <property type="entry name" value="D-Amino Acid Oxidase, subunit A, domain 2"/>
    <property type="match status" value="1"/>
</dbReference>
<dbReference type="InterPro" id="IPR006076">
    <property type="entry name" value="FAD-dep_OxRdtase"/>
</dbReference>
<dbReference type="RefSeq" id="WP_006618166.1">
    <property type="nucleotide sequence ID" value="NZ_BIMW01000017.1"/>
</dbReference>
<dbReference type="InterPro" id="IPR036188">
    <property type="entry name" value="FAD/NAD-bd_sf"/>
</dbReference>
<dbReference type="PANTHER" id="PTHR13847:SF287">
    <property type="entry name" value="FAD-DEPENDENT OXIDOREDUCTASE DOMAIN-CONTAINING PROTEIN 1"/>
    <property type="match status" value="1"/>
</dbReference>
<evidence type="ECO:0000256" key="1">
    <source>
        <dbReference type="ARBA" id="ARBA00023002"/>
    </source>
</evidence>
<accession>A0A5M3T3K2</accession>
<feature type="domain" description="FAD dependent oxidoreductase" evidence="2">
    <location>
        <begin position="5"/>
        <end position="366"/>
    </location>
</feature>
<protein>
    <submittedName>
        <fullName evidence="3">FAD-dependent oxidoreductase</fullName>
    </submittedName>
</protein>
<dbReference type="Pfam" id="PF01266">
    <property type="entry name" value="DAO"/>
    <property type="match status" value="1"/>
</dbReference>
<dbReference type="Proteomes" id="UP000326169">
    <property type="component" value="Unassembled WGS sequence"/>
</dbReference>
<dbReference type="EMBL" id="BIMW01000017">
    <property type="protein sequence ID" value="GCE92460.1"/>
    <property type="molecule type" value="Genomic_DNA"/>
</dbReference>
<dbReference type="SUPFAM" id="SSF51905">
    <property type="entry name" value="FAD/NAD(P)-binding domain"/>
    <property type="match status" value="1"/>
</dbReference>
<reference evidence="3 4" key="1">
    <citation type="journal article" date="2019" name="J Genomics">
        <title>The Draft Genome of a Hydrogen-producing Cyanobacterium, Arthrospira platensis NIES-46.</title>
        <authorList>
            <person name="Suzuki S."/>
            <person name="Yamaguchi H."/>
            <person name="Kawachi M."/>
        </authorList>
    </citation>
    <scope>NUCLEOTIDE SEQUENCE [LARGE SCALE GENOMIC DNA]</scope>
    <source>
        <strain evidence="3 4">NIES-46</strain>
    </source>
</reference>
<evidence type="ECO:0000313" key="4">
    <source>
        <dbReference type="Proteomes" id="UP000326169"/>
    </source>
</evidence>
<dbReference type="PANTHER" id="PTHR13847">
    <property type="entry name" value="SARCOSINE DEHYDROGENASE-RELATED"/>
    <property type="match status" value="1"/>
</dbReference>
<comment type="caution">
    <text evidence="3">The sequence shown here is derived from an EMBL/GenBank/DDBJ whole genome shotgun (WGS) entry which is preliminary data.</text>
</comment>
<keyword evidence="1" id="KW-0560">Oxidoreductase</keyword>
<evidence type="ECO:0000259" key="2">
    <source>
        <dbReference type="Pfam" id="PF01266"/>
    </source>
</evidence>
<name>A0A5M3T3K2_LIMPL</name>
<organism evidence="3 4">
    <name type="scientific">Limnospira platensis NIES-46</name>
    <dbReference type="NCBI Taxonomy" id="1236695"/>
    <lineage>
        <taxon>Bacteria</taxon>
        <taxon>Bacillati</taxon>
        <taxon>Cyanobacteriota</taxon>
        <taxon>Cyanophyceae</taxon>
        <taxon>Oscillatoriophycideae</taxon>
        <taxon>Oscillatoriales</taxon>
        <taxon>Sirenicapillariaceae</taxon>
        <taxon>Limnospira</taxon>
    </lineage>
</organism>
<evidence type="ECO:0000313" key="3">
    <source>
        <dbReference type="EMBL" id="GCE92460.1"/>
    </source>
</evidence>
<gene>
    <name evidence="3" type="ORF">NIES46_05000</name>
</gene>
<dbReference type="GeneID" id="301681464"/>
<keyword evidence="4" id="KW-1185">Reference proteome</keyword>